<dbReference type="RefSeq" id="WP_380043715.1">
    <property type="nucleotide sequence ID" value="NZ_JBHLTC010000002.1"/>
</dbReference>
<comment type="caution">
    <text evidence="6">The sequence shown here is derived from an EMBL/GenBank/DDBJ whole genome shotgun (WGS) entry which is preliminary data.</text>
</comment>
<feature type="domain" description="HTH tetR-type" evidence="5">
    <location>
        <begin position="5"/>
        <end position="65"/>
    </location>
</feature>
<dbReference type="InterPro" id="IPR011075">
    <property type="entry name" value="TetR_C"/>
</dbReference>
<proteinExistence type="predicted"/>
<evidence type="ECO:0000313" key="6">
    <source>
        <dbReference type="EMBL" id="MFC0623025.1"/>
    </source>
</evidence>
<dbReference type="SUPFAM" id="SSF48498">
    <property type="entry name" value="Tetracyclin repressor-like, C-terminal domain"/>
    <property type="match status" value="1"/>
</dbReference>
<feature type="DNA-binding region" description="H-T-H motif" evidence="4">
    <location>
        <begin position="28"/>
        <end position="47"/>
    </location>
</feature>
<dbReference type="PANTHER" id="PTHR47506:SF6">
    <property type="entry name" value="HTH-TYPE TRANSCRIPTIONAL REPRESSOR NEMR"/>
    <property type="match status" value="1"/>
</dbReference>
<evidence type="ECO:0000313" key="7">
    <source>
        <dbReference type="Proteomes" id="UP001589890"/>
    </source>
</evidence>
<accession>A0ABV6QEG2</accession>
<sequence>MSKGEATRTAVLREAMAMASTVGFRGLTIGTLADRTGMSKSGLFAHFRSKEQLQVAVLDAGAHYFADVVVRPAVKVPRGEPRLRALFDRLLRWDTGDLSLPGGCLFMKTSAELDDDTPSAVRDRLVETERDYIDTLAAVFRTGVSEGHFAADADPEQFAFDLEGVLLAHHRASRLLADPKAEDRARAAFEALLQARRP</sequence>
<gene>
    <name evidence="6" type="ORF">ACFFGN_03070</name>
</gene>
<dbReference type="PANTHER" id="PTHR47506">
    <property type="entry name" value="TRANSCRIPTIONAL REGULATORY PROTEIN"/>
    <property type="match status" value="1"/>
</dbReference>
<name>A0ABV6QEG2_9ACTN</name>
<dbReference type="Pfam" id="PF16925">
    <property type="entry name" value="TetR_C_13"/>
    <property type="match status" value="1"/>
</dbReference>
<dbReference type="PROSITE" id="PS50977">
    <property type="entry name" value="HTH_TETR_2"/>
    <property type="match status" value="1"/>
</dbReference>
<evidence type="ECO:0000256" key="3">
    <source>
        <dbReference type="ARBA" id="ARBA00023163"/>
    </source>
</evidence>
<organism evidence="6 7">
    <name type="scientific">Kribbella deserti</name>
    <dbReference type="NCBI Taxonomy" id="1926257"/>
    <lineage>
        <taxon>Bacteria</taxon>
        <taxon>Bacillati</taxon>
        <taxon>Actinomycetota</taxon>
        <taxon>Actinomycetes</taxon>
        <taxon>Propionibacteriales</taxon>
        <taxon>Kribbellaceae</taxon>
        <taxon>Kribbella</taxon>
    </lineage>
</organism>
<keyword evidence="3" id="KW-0804">Transcription</keyword>
<evidence type="ECO:0000256" key="2">
    <source>
        <dbReference type="ARBA" id="ARBA00023125"/>
    </source>
</evidence>
<evidence type="ECO:0000256" key="4">
    <source>
        <dbReference type="PROSITE-ProRule" id="PRU00335"/>
    </source>
</evidence>
<dbReference type="InterPro" id="IPR001647">
    <property type="entry name" value="HTH_TetR"/>
</dbReference>
<dbReference type="InterPro" id="IPR009057">
    <property type="entry name" value="Homeodomain-like_sf"/>
</dbReference>
<dbReference type="PRINTS" id="PR00455">
    <property type="entry name" value="HTHTETR"/>
</dbReference>
<dbReference type="Gene3D" id="1.10.10.60">
    <property type="entry name" value="Homeodomain-like"/>
    <property type="match status" value="1"/>
</dbReference>
<dbReference type="Gene3D" id="1.10.357.10">
    <property type="entry name" value="Tetracycline Repressor, domain 2"/>
    <property type="match status" value="1"/>
</dbReference>
<protein>
    <submittedName>
        <fullName evidence="6">TetR/AcrR family transcriptional regulator</fullName>
    </submittedName>
</protein>
<keyword evidence="2 4" id="KW-0238">DNA-binding</keyword>
<dbReference type="InterPro" id="IPR036271">
    <property type="entry name" value="Tet_transcr_reg_TetR-rel_C_sf"/>
</dbReference>
<dbReference type="SUPFAM" id="SSF46689">
    <property type="entry name" value="Homeodomain-like"/>
    <property type="match status" value="1"/>
</dbReference>
<evidence type="ECO:0000259" key="5">
    <source>
        <dbReference type="PROSITE" id="PS50977"/>
    </source>
</evidence>
<dbReference type="Pfam" id="PF00440">
    <property type="entry name" value="TetR_N"/>
    <property type="match status" value="1"/>
</dbReference>
<keyword evidence="1" id="KW-0805">Transcription regulation</keyword>
<evidence type="ECO:0000256" key="1">
    <source>
        <dbReference type="ARBA" id="ARBA00023015"/>
    </source>
</evidence>
<reference evidence="6 7" key="1">
    <citation type="submission" date="2024-09" db="EMBL/GenBank/DDBJ databases">
        <authorList>
            <person name="Sun Q."/>
            <person name="Mori K."/>
        </authorList>
    </citation>
    <scope>NUCLEOTIDE SEQUENCE [LARGE SCALE GENOMIC DNA]</scope>
    <source>
        <strain evidence="6 7">CGMCC 1.15906</strain>
    </source>
</reference>
<keyword evidence="7" id="KW-1185">Reference proteome</keyword>
<dbReference type="EMBL" id="JBHLTC010000002">
    <property type="protein sequence ID" value="MFC0623025.1"/>
    <property type="molecule type" value="Genomic_DNA"/>
</dbReference>
<dbReference type="Proteomes" id="UP001589890">
    <property type="component" value="Unassembled WGS sequence"/>
</dbReference>